<dbReference type="GO" id="GO:0005886">
    <property type="term" value="C:plasma membrane"/>
    <property type="evidence" value="ECO:0007669"/>
    <property type="project" value="TreeGrafter"/>
</dbReference>
<dbReference type="GO" id="GO:0004888">
    <property type="term" value="F:transmembrane signaling receptor activity"/>
    <property type="evidence" value="ECO:0007669"/>
    <property type="project" value="InterPro"/>
</dbReference>
<accession>A0A0L6JIQ2</accession>
<dbReference type="PROSITE" id="PS50885">
    <property type="entry name" value="HAMP"/>
    <property type="match status" value="1"/>
</dbReference>
<keyword evidence="1" id="KW-0145">Chemotaxis</keyword>
<dbReference type="InterPro" id="IPR003660">
    <property type="entry name" value="HAMP_dom"/>
</dbReference>
<dbReference type="GO" id="GO:0006935">
    <property type="term" value="P:chemotaxis"/>
    <property type="evidence" value="ECO:0007669"/>
    <property type="project" value="InterPro"/>
</dbReference>
<dbReference type="STRING" id="398512.Bccel_0976"/>
<dbReference type="SUPFAM" id="SSF55785">
    <property type="entry name" value="PYP-like sensor domain (PAS domain)"/>
    <property type="match status" value="2"/>
</dbReference>
<dbReference type="SMART" id="SM00283">
    <property type="entry name" value="MA"/>
    <property type="match status" value="1"/>
</dbReference>
<dbReference type="PRINTS" id="PR00260">
    <property type="entry name" value="CHEMTRNSDUCR"/>
</dbReference>
<dbReference type="Gene3D" id="1.20.120.1530">
    <property type="match status" value="3"/>
</dbReference>
<feature type="domain" description="HAMP" evidence="5">
    <location>
        <begin position="713"/>
        <end position="765"/>
    </location>
</feature>
<dbReference type="Gene3D" id="3.30.450.20">
    <property type="entry name" value="PAS domain"/>
    <property type="match status" value="1"/>
</dbReference>
<dbReference type="InterPro" id="IPR004090">
    <property type="entry name" value="Chemotax_Me-accpt_rcpt"/>
</dbReference>
<evidence type="ECO:0000256" key="3">
    <source>
        <dbReference type="PROSITE-ProRule" id="PRU00284"/>
    </source>
</evidence>
<dbReference type="PROSITE" id="PS50111">
    <property type="entry name" value="CHEMOTAXIS_TRANSDUC_2"/>
    <property type="match status" value="1"/>
</dbReference>
<dbReference type="GO" id="GO:0007165">
    <property type="term" value="P:signal transduction"/>
    <property type="evidence" value="ECO:0007669"/>
    <property type="project" value="UniProtKB-KW"/>
</dbReference>
<evidence type="ECO:0000259" key="4">
    <source>
        <dbReference type="PROSITE" id="PS50111"/>
    </source>
</evidence>
<dbReference type="PANTHER" id="PTHR43531:SF11">
    <property type="entry name" value="METHYL-ACCEPTING CHEMOTAXIS PROTEIN 3"/>
    <property type="match status" value="1"/>
</dbReference>
<organism evidence="6 7">
    <name type="scientific">Pseudobacteroides cellulosolvens ATCC 35603 = DSM 2933</name>
    <dbReference type="NCBI Taxonomy" id="398512"/>
    <lineage>
        <taxon>Bacteria</taxon>
        <taxon>Bacillati</taxon>
        <taxon>Bacillota</taxon>
        <taxon>Clostridia</taxon>
        <taxon>Eubacteriales</taxon>
        <taxon>Oscillospiraceae</taxon>
        <taxon>Pseudobacteroides</taxon>
    </lineage>
</organism>
<dbReference type="EMBL" id="LGTC01000001">
    <property type="protein sequence ID" value="KNY25716.1"/>
    <property type="molecule type" value="Genomic_DNA"/>
</dbReference>
<keyword evidence="3" id="KW-0807">Transducer</keyword>
<protein>
    <submittedName>
        <fullName evidence="6">Methyl-accepting chemotaxis sensory transducer with Pas/Pac sensor</fullName>
    </submittedName>
</protein>
<comment type="caution">
    <text evidence="6">The sequence shown here is derived from an EMBL/GenBank/DDBJ whole genome shotgun (WGS) entry which is preliminary data.</text>
</comment>
<comment type="similarity">
    <text evidence="2">Belongs to the methyl-accepting chemotaxis (MCP) protein family.</text>
</comment>
<dbReference type="CDD" id="cd11386">
    <property type="entry name" value="MCP_signal"/>
    <property type="match status" value="1"/>
</dbReference>
<keyword evidence="7" id="KW-1185">Reference proteome</keyword>
<name>A0A0L6JIQ2_9FIRM</name>
<dbReference type="RefSeq" id="WP_050753118.1">
    <property type="nucleotide sequence ID" value="NZ_JQKC01000013.1"/>
</dbReference>
<dbReference type="eggNOG" id="COG0840">
    <property type="taxonomic scope" value="Bacteria"/>
</dbReference>
<dbReference type="SUPFAM" id="SSF58104">
    <property type="entry name" value="Methyl-accepting chemotaxis protein (MCP) signaling domain"/>
    <property type="match status" value="1"/>
</dbReference>
<evidence type="ECO:0000256" key="1">
    <source>
        <dbReference type="ARBA" id="ARBA00022500"/>
    </source>
</evidence>
<dbReference type="InterPro" id="IPR004089">
    <property type="entry name" value="MCPsignal_dom"/>
</dbReference>
<dbReference type="InterPro" id="IPR051310">
    <property type="entry name" value="MCP_chemotaxis"/>
</dbReference>
<dbReference type="PATRIC" id="fig|398512.5.peg.1011"/>
<dbReference type="Gene3D" id="1.10.287.950">
    <property type="entry name" value="Methyl-accepting chemotaxis protein"/>
    <property type="match status" value="1"/>
</dbReference>
<dbReference type="SMART" id="SM00304">
    <property type="entry name" value="HAMP"/>
    <property type="match status" value="4"/>
</dbReference>
<evidence type="ECO:0000313" key="6">
    <source>
        <dbReference type="EMBL" id="KNY25716.1"/>
    </source>
</evidence>
<evidence type="ECO:0000256" key="2">
    <source>
        <dbReference type="ARBA" id="ARBA00029447"/>
    </source>
</evidence>
<reference evidence="7" key="1">
    <citation type="submission" date="2015-07" db="EMBL/GenBank/DDBJ databases">
        <title>Near-Complete Genome Sequence of the Cellulolytic Bacterium Bacteroides (Pseudobacteroides) cellulosolvens ATCC 35603.</title>
        <authorList>
            <person name="Dassa B."/>
            <person name="Utturkar S.M."/>
            <person name="Klingeman D.M."/>
            <person name="Hurt R.A."/>
            <person name="Keller M."/>
            <person name="Xu J."/>
            <person name="Reddy Y.H.K."/>
            <person name="Borovok I."/>
            <person name="Grinberg I.R."/>
            <person name="Lamed R."/>
            <person name="Zhivin O."/>
            <person name="Bayer E.A."/>
            <person name="Brown S.D."/>
        </authorList>
    </citation>
    <scope>NUCLEOTIDE SEQUENCE [LARGE SCALE GENOMIC DNA]</scope>
    <source>
        <strain evidence="7">DSM 2933</strain>
    </source>
</reference>
<evidence type="ECO:0000259" key="5">
    <source>
        <dbReference type="PROSITE" id="PS50885"/>
    </source>
</evidence>
<gene>
    <name evidence="6" type="ORF">Bccel_0976</name>
</gene>
<dbReference type="Pfam" id="PF18947">
    <property type="entry name" value="HAMP_2"/>
    <property type="match status" value="3"/>
</dbReference>
<proteinExistence type="inferred from homology"/>
<feature type="domain" description="Methyl-accepting transducer" evidence="4">
    <location>
        <begin position="770"/>
        <end position="999"/>
    </location>
</feature>
<dbReference type="InterPro" id="IPR035965">
    <property type="entry name" value="PAS-like_dom_sf"/>
</dbReference>
<sequence length="1062" mass="116186">MKWFSDKAFNKIVVMAEKIAAGETNITIESDSKDSEGIISLLKKIAERMAWYEEIIDAVPFPIHVTDGDMNWTYMNKAFEKLMIEQGVIKNRRSGYGKACSHAGANICNTQKCGIKQLQKGVPESYFDWCGMNCKQDTSHLRNAKGEVVGYVEVVTDLSSILSVNEYTKKEVDRLASNLDLLSKGDLNLNMQVAESNQFTEEAREDFIKINNSLEKTKEAIGKLIGDVSMLSDSAIAGKFSVRADAQKHDGQYRKIVEGVNQTLDTVNDRNAWYEAIIDAVPFPIHVTDNDMNWTYMNKSFEKLMIEQGVVRERKDGYGRQCSNAGANICNTQNCGIKQLLKGKAESYFDWCGMSCKQDTSYLRNRKGESIGFVEVVTDLTSILKVNSYTKEEVERLAANLDMLAEGRLDMDLSVKEADQFTKEARENFVKINNSLTKVKSALNLMISDAETLVSSAINGNLESRANASQHNGEYRKIVEGINNTLDAVMEPLNFAAGYIEKMSKGEELEIIENKYKGDFRVLIDNLNKVRASLYTLIDETTMLAKAATEGKISVRSDVNKLKGGYATIVKGVNDTIDAIEIPLTEAKKVLEKISVNDFTTQMTGQYKGTFKEFAEAINQVHTRLISIQDAFERVGKGDSSKLEDFEKIGKRSENDKIMPACIEAMRSIRDLVSEAGILAKAAIDGELDVRGNESKFKGGYKEIIEGMNKTMEAFAEPIQEATSVMQEMAKGNLTVSMTGDYKGEYAKIKNDLNFTLKSFNDVLNDINIAAIQVASGSRQISDSAQALSQGSTEQASSIEELTASMDEIASQTKQNAVNANQANELALSAKQDAVKGNEQMAGMLKAMGDINESSANISKIIKVIDEIAFQTNILALNAAVEAARAGQHGKGFAVVAEEVRNLAARSANAAKETTVLIEGSIKKVEGGTRIANDTAEALNKIVDGVAKAANLVGDIASASNEQASGIAQVNQGIMQVSQVTQTNSATSEESAAASEELSSQAEVLKEMVNKFNLKKTDSSNDLNPEVLKMIENMSTNKKPSAIGGASGIKKISLSNNEFGKY</sequence>
<dbReference type="AlphaFoldDB" id="A0A0L6JIQ2"/>
<dbReference type="Proteomes" id="UP000036923">
    <property type="component" value="Unassembled WGS sequence"/>
</dbReference>
<dbReference type="PANTHER" id="PTHR43531">
    <property type="entry name" value="PROTEIN ICFG"/>
    <property type="match status" value="1"/>
</dbReference>
<dbReference type="Pfam" id="PF00015">
    <property type="entry name" value="MCPsignal"/>
    <property type="match status" value="1"/>
</dbReference>
<evidence type="ECO:0000313" key="7">
    <source>
        <dbReference type="Proteomes" id="UP000036923"/>
    </source>
</evidence>
<dbReference type="FunFam" id="1.10.287.950:FF:000001">
    <property type="entry name" value="Methyl-accepting chemotaxis sensory transducer"/>
    <property type="match status" value="1"/>
</dbReference>